<dbReference type="PANTHER" id="PTHR33639">
    <property type="entry name" value="THIOL-DISULFIDE OXIDOREDUCTASE DCC"/>
    <property type="match status" value="1"/>
</dbReference>
<dbReference type="OMA" id="MAIAGQC"/>
<accession>A0A1Y1IS12</accession>
<reference evidence="1 2" key="1">
    <citation type="journal article" date="2014" name="Nat. Commun.">
        <title>Klebsormidium flaccidum genome reveals primary factors for plant terrestrial adaptation.</title>
        <authorList>
            <person name="Hori K."/>
            <person name="Maruyama F."/>
            <person name="Fujisawa T."/>
            <person name="Togashi T."/>
            <person name="Yamamoto N."/>
            <person name="Seo M."/>
            <person name="Sato S."/>
            <person name="Yamada T."/>
            <person name="Mori H."/>
            <person name="Tajima N."/>
            <person name="Moriyama T."/>
            <person name="Ikeuchi M."/>
            <person name="Watanabe M."/>
            <person name="Wada H."/>
            <person name="Kobayashi K."/>
            <person name="Saito M."/>
            <person name="Masuda T."/>
            <person name="Sasaki-Sekimoto Y."/>
            <person name="Mashiguchi K."/>
            <person name="Awai K."/>
            <person name="Shimojima M."/>
            <person name="Masuda S."/>
            <person name="Iwai M."/>
            <person name="Nobusawa T."/>
            <person name="Narise T."/>
            <person name="Kondo S."/>
            <person name="Saito H."/>
            <person name="Sato R."/>
            <person name="Murakawa M."/>
            <person name="Ihara Y."/>
            <person name="Oshima-Yamada Y."/>
            <person name="Ohtaka K."/>
            <person name="Satoh M."/>
            <person name="Sonobe K."/>
            <person name="Ishii M."/>
            <person name="Ohtani R."/>
            <person name="Kanamori-Sato M."/>
            <person name="Honoki R."/>
            <person name="Miyazaki D."/>
            <person name="Mochizuki H."/>
            <person name="Umetsu J."/>
            <person name="Higashi K."/>
            <person name="Shibata D."/>
            <person name="Kamiya Y."/>
            <person name="Sato N."/>
            <person name="Nakamura Y."/>
            <person name="Tabata S."/>
            <person name="Ida S."/>
            <person name="Kurokawa K."/>
            <person name="Ohta H."/>
        </authorList>
    </citation>
    <scope>NUCLEOTIDE SEQUENCE [LARGE SCALE GENOMIC DNA]</scope>
    <source>
        <strain evidence="1 2">NIES-2285</strain>
    </source>
</reference>
<dbReference type="STRING" id="105231.A0A1Y1IS12"/>
<proteinExistence type="predicted"/>
<sequence>MQMHEVSQLGRRQQSVRCAAHKELSVTLDSPKVNERAGLGSSMEQAGGDPGDVYFAKDKRPVILFDGVCNLCNNGVNFMLDHDPKGNLRFSALQSEAGRALLRRAGRDPQDITSIVLVEPNKCYIRSEAILHIAQYLHQPLIAFGHLGLIVPGFFRDKFYNLIAYNRYSIMGKRNMCRIGDQRFVDRFVS</sequence>
<name>A0A1Y1IS12_KLENI</name>
<dbReference type="PANTHER" id="PTHR33639:SF2">
    <property type="entry name" value="DUF393 DOMAIN-CONTAINING PROTEIN"/>
    <property type="match status" value="1"/>
</dbReference>
<evidence type="ECO:0000313" key="2">
    <source>
        <dbReference type="Proteomes" id="UP000054558"/>
    </source>
</evidence>
<organism evidence="1 2">
    <name type="scientific">Klebsormidium nitens</name>
    <name type="common">Green alga</name>
    <name type="synonym">Ulothrix nitens</name>
    <dbReference type="NCBI Taxonomy" id="105231"/>
    <lineage>
        <taxon>Eukaryota</taxon>
        <taxon>Viridiplantae</taxon>
        <taxon>Streptophyta</taxon>
        <taxon>Klebsormidiophyceae</taxon>
        <taxon>Klebsormidiales</taxon>
        <taxon>Klebsormidiaceae</taxon>
        <taxon>Klebsormidium</taxon>
    </lineage>
</organism>
<evidence type="ECO:0008006" key="3">
    <source>
        <dbReference type="Google" id="ProtNLM"/>
    </source>
</evidence>
<dbReference type="Proteomes" id="UP000054558">
    <property type="component" value="Unassembled WGS sequence"/>
</dbReference>
<protein>
    <recommendedName>
        <fullName evidence="3">Thiol-disulphide oxidoreductase DCC</fullName>
    </recommendedName>
</protein>
<dbReference type="EMBL" id="DF237734">
    <property type="protein sequence ID" value="GAQ91437.1"/>
    <property type="molecule type" value="Genomic_DNA"/>
</dbReference>
<evidence type="ECO:0000313" key="1">
    <source>
        <dbReference type="EMBL" id="GAQ91437.1"/>
    </source>
</evidence>
<dbReference type="InterPro" id="IPR052927">
    <property type="entry name" value="DCC_oxidoreductase"/>
</dbReference>
<keyword evidence="2" id="KW-1185">Reference proteome</keyword>
<dbReference type="Pfam" id="PF04134">
    <property type="entry name" value="DCC1-like"/>
    <property type="match status" value="1"/>
</dbReference>
<gene>
    <name evidence="1" type="ORF">KFL_007850040</name>
</gene>
<dbReference type="GO" id="GO:0015035">
    <property type="term" value="F:protein-disulfide reductase activity"/>
    <property type="evidence" value="ECO:0007669"/>
    <property type="project" value="InterPro"/>
</dbReference>
<dbReference type="AlphaFoldDB" id="A0A1Y1IS12"/>
<dbReference type="InterPro" id="IPR007263">
    <property type="entry name" value="DCC1-like"/>
</dbReference>
<dbReference type="OrthoDB" id="410458at2759"/>